<dbReference type="Pfam" id="PF19890">
    <property type="entry name" value="DUF6363"/>
    <property type="match status" value="1"/>
</dbReference>
<dbReference type="GO" id="GO:0016042">
    <property type="term" value="P:lipid catabolic process"/>
    <property type="evidence" value="ECO:0007669"/>
    <property type="project" value="UniProtKB-UniRule"/>
</dbReference>
<dbReference type="AlphaFoldDB" id="A0A1M5PUV7"/>
<dbReference type="InterPro" id="IPR045943">
    <property type="entry name" value="DUF6363"/>
</dbReference>
<reference evidence="6 7" key="1">
    <citation type="submission" date="2016-11" db="EMBL/GenBank/DDBJ databases">
        <authorList>
            <person name="Jaros S."/>
            <person name="Januszkiewicz K."/>
            <person name="Wedrychowicz H."/>
        </authorList>
    </citation>
    <scope>NUCLEOTIDE SEQUENCE [LARGE SCALE GENOMIC DNA]</scope>
    <source>
        <strain evidence="6 7">DSM 21120</strain>
    </source>
</reference>
<feature type="active site" description="Proton acceptor" evidence="4">
    <location>
        <position position="171"/>
    </location>
</feature>
<feature type="short sequence motif" description="GXSXG" evidence="4">
    <location>
        <begin position="44"/>
        <end position="48"/>
    </location>
</feature>
<dbReference type="PROSITE" id="PS51635">
    <property type="entry name" value="PNPLA"/>
    <property type="match status" value="1"/>
</dbReference>
<dbReference type="InterPro" id="IPR002641">
    <property type="entry name" value="PNPLA_dom"/>
</dbReference>
<dbReference type="Gene3D" id="3.40.1090.10">
    <property type="entry name" value="Cytosolic phospholipase A2 catalytic domain"/>
    <property type="match status" value="2"/>
</dbReference>
<feature type="short sequence motif" description="GXGXXG" evidence="4">
    <location>
        <begin position="17"/>
        <end position="22"/>
    </location>
</feature>
<dbReference type="Pfam" id="PF01734">
    <property type="entry name" value="Patatin"/>
    <property type="match status" value="1"/>
</dbReference>
<evidence type="ECO:0000256" key="1">
    <source>
        <dbReference type="ARBA" id="ARBA00022801"/>
    </source>
</evidence>
<dbReference type="InterPro" id="IPR016035">
    <property type="entry name" value="Acyl_Trfase/lysoPLipase"/>
</dbReference>
<dbReference type="PANTHER" id="PTHR14226:SF25">
    <property type="entry name" value="PHOSPHOESTERASE"/>
    <property type="match status" value="1"/>
</dbReference>
<dbReference type="Proteomes" id="UP000184032">
    <property type="component" value="Unassembled WGS sequence"/>
</dbReference>
<dbReference type="STRING" id="1120995.SAMN02745245_00462"/>
<keyword evidence="1 4" id="KW-0378">Hydrolase</keyword>
<evidence type="ECO:0000313" key="7">
    <source>
        <dbReference type="Proteomes" id="UP000184032"/>
    </source>
</evidence>
<organism evidence="6 7">
    <name type="scientific">Anaerosphaera aminiphila DSM 21120</name>
    <dbReference type="NCBI Taxonomy" id="1120995"/>
    <lineage>
        <taxon>Bacteria</taxon>
        <taxon>Bacillati</taxon>
        <taxon>Bacillota</taxon>
        <taxon>Tissierellia</taxon>
        <taxon>Tissierellales</taxon>
        <taxon>Peptoniphilaceae</taxon>
        <taxon>Anaerosphaera</taxon>
    </lineage>
</organism>
<feature type="active site" description="Nucleophile" evidence="4">
    <location>
        <position position="46"/>
    </location>
</feature>
<accession>A0A1M5PUV7</accession>
<keyword evidence="2 4" id="KW-0442">Lipid degradation</keyword>
<gene>
    <name evidence="6" type="ORF">SAMN02745245_00462</name>
</gene>
<dbReference type="InterPro" id="IPR050301">
    <property type="entry name" value="NTE"/>
</dbReference>
<keyword evidence="3 4" id="KW-0443">Lipid metabolism</keyword>
<feature type="domain" description="PNPLA" evidence="5">
    <location>
        <begin position="13"/>
        <end position="184"/>
    </location>
</feature>
<feature type="short sequence motif" description="DGA/G" evidence="4">
    <location>
        <begin position="171"/>
        <end position="173"/>
    </location>
</feature>
<dbReference type="RefSeq" id="WP_073183317.1">
    <property type="nucleotide sequence ID" value="NZ_FQXI01000001.1"/>
</dbReference>
<evidence type="ECO:0000256" key="4">
    <source>
        <dbReference type="PROSITE-ProRule" id="PRU01161"/>
    </source>
</evidence>
<evidence type="ECO:0000256" key="3">
    <source>
        <dbReference type="ARBA" id="ARBA00023098"/>
    </source>
</evidence>
<protein>
    <submittedName>
        <fullName evidence="6">Predicted phospholipase, patatin/cPLA2 family</fullName>
    </submittedName>
</protein>
<dbReference type="CDD" id="cd07208">
    <property type="entry name" value="Pat_hypo_Ecoli_yjju_like"/>
    <property type="match status" value="1"/>
</dbReference>
<evidence type="ECO:0000259" key="5">
    <source>
        <dbReference type="PROSITE" id="PS51635"/>
    </source>
</evidence>
<dbReference type="SUPFAM" id="SSF52151">
    <property type="entry name" value="FabD/lysophospholipase-like"/>
    <property type="match status" value="1"/>
</dbReference>
<evidence type="ECO:0000313" key="6">
    <source>
        <dbReference type="EMBL" id="SHH05053.1"/>
    </source>
</evidence>
<dbReference type="PANTHER" id="PTHR14226">
    <property type="entry name" value="NEUROPATHY TARGET ESTERASE/SWISS CHEESE D.MELANOGASTER"/>
    <property type="match status" value="1"/>
</dbReference>
<evidence type="ECO:0000256" key="2">
    <source>
        <dbReference type="ARBA" id="ARBA00022963"/>
    </source>
</evidence>
<dbReference type="GO" id="GO:0016787">
    <property type="term" value="F:hydrolase activity"/>
    <property type="evidence" value="ECO:0007669"/>
    <property type="project" value="UniProtKB-UniRule"/>
</dbReference>
<proteinExistence type="predicted"/>
<sequence>MKNLETNVKDTALIFEGGGMRGVFTAAIANVLNEKEIFFDYVAGISAGSSNTVNYISRDAERTKKSYIDIVDDPSFGGLKTFLKGEGFFNSEYIYEKWGKFDGAAPFNMENFLLNPAKFKIGTFNINTGETVYWGREYANTIDRLMRIVRASSSMPFFMPKTEIEGEMYYDGGLNGGIPLDIAKKDGYSKYFIVRTRKKDYRKVPMTKREDLLIKTYFKKYPKVYDAMAVRYEKYNSTLENINQLEKDGRALVVYPEEMFVESKDTDRKKLTEMYNISYSQGLKEVEKWISFLNL</sequence>
<name>A0A1M5PUV7_9FIRM</name>
<dbReference type="InterPro" id="IPR037483">
    <property type="entry name" value="YjjU-like"/>
</dbReference>
<keyword evidence="7" id="KW-1185">Reference proteome</keyword>
<dbReference type="EMBL" id="FQXI01000001">
    <property type="protein sequence ID" value="SHH05053.1"/>
    <property type="molecule type" value="Genomic_DNA"/>
</dbReference>